<evidence type="ECO:0000256" key="2">
    <source>
        <dbReference type="ARBA" id="ARBA00004851"/>
    </source>
</evidence>
<dbReference type="FunFam" id="3.40.50.1700:FF:000007">
    <property type="entry name" value="Exo-1,4-beta-xylosidase xlnD"/>
    <property type="match status" value="1"/>
</dbReference>
<keyword evidence="5" id="KW-0119">Carbohydrate metabolism</keyword>
<evidence type="ECO:0000256" key="1">
    <source>
        <dbReference type="ARBA" id="ARBA00004613"/>
    </source>
</evidence>
<evidence type="ECO:0000256" key="9">
    <source>
        <dbReference type="ARBA" id="ARBA00023295"/>
    </source>
</evidence>
<dbReference type="SUPFAM" id="SSF52279">
    <property type="entry name" value="Beta-D-glucan exohydrolase, C-terminal domain"/>
    <property type="match status" value="1"/>
</dbReference>
<dbReference type="GO" id="GO:0046556">
    <property type="term" value="F:alpha-L-arabinofuranosidase activity"/>
    <property type="evidence" value="ECO:0007669"/>
    <property type="project" value="TreeGrafter"/>
</dbReference>
<dbReference type="InterPro" id="IPR026891">
    <property type="entry name" value="Fn3-like"/>
</dbReference>
<dbReference type="InterPro" id="IPR012677">
    <property type="entry name" value="Nucleotide-bd_a/b_plait_sf"/>
</dbReference>
<evidence type="ECO:0000256" key="12">
    <source>
        <dbReference type="PROSITE-ProRule" id="PRU00176"/>
    </source>
</evidence>
<dbReference type="InterPro" id="IPR036881">
    <property type="entry name" value="Glyco_hydro_3_C_sf"/>
</dbReference>
<evidence type="ECO:0000313" key="16">
    <source>
        <dbReference type="Proteomes" id="UP000054988"/>
    </source>
</evidence>
<dbReference type="Gene3D" id="3.30.70.330">
    <property type="match status" value="2"/>
</dbReference>
<keyword evidence="5" id="KW-0858">Xylan degradation</keyword>
<dbReference type="InterPro" id="IPR013783">
    <property type="entry name" value="Ig-like_fold"/>
</dbReference>
<dbReference type="PANTHER" id="PTHR42721:SF3">
    <property type="entry name" value="BETA-D-XYLOSIDASE 5-RELATED"/>
    <property type="match status" value="1"/>
</dbReference>
<keyword evidence="8" id="KW-0325">Glycoprotein</keyword>
<dbReference type="SUPFAM" id="SSF54928">
    <property type="entry name" value="RNA-binding domain, RBD"/>
    <property type="match status" value="1"/>
</dbReference>
<comment type="pathway">
    <text evidence="2">Glycan degradation; xylan degradation.</text>
</comment>
<dbReference type="Gene3D" id="3.20.20.300">
    <property type="entry name" value="Glycoside hydrolase, family 3, N-terminal domain"/>
    <property type="match status" value="1"/>
</dbReference>
<keyword evidence="5" id="KW-0624">Polysaccharide degradation</keyword>
<dbReference type="Pfam" id="PF14310">
    <property type="entry name" value="Fn3-like"/>
    <property type="match status" value="1"/>
</dbReference>
<dbReference type="SUPFAM" id="SSF51445">
    <property type="entry name" value="(Trans)glycosidases"/>
    <property type="match status" value="1"/>
</dbReference>
<dbReference type="SMART" id="SM01217">
    <property type="entry name" value="Fn3_like"/>
    <property type="match status" value="1"/>
</dbReference>
<dbReference type="EMBL" id="LATX01001054">
    <property type="protein sequence ID" value="KTB43878.1"/>
    <property type="molecule type" value="Genomic_DNA"/>
</dbReference>
<dbReference type="InterPro" id="IPR017853">
    <property type="entry name" value="GH"/>
</dbReference>
<dbReference type="EC" id="3.2.1.37" evidence="11"/>
<proteinExistence type="inferred from homology"/>
<reference evidence="15 16" key="1">
    <citation type="submission" date="2015-12" db="EMBL/GenBank/DDBJ databases">
        <title>Draft genome sequence of Moniliophthora roreri, the causal agent of frosty pod rot of cacao.</title>
        <authorList>
            <person name="Aime M.C."/>
            <person name="Diaz-Valderrama J.R."/>
            <person name="Kijpornyongpan T."/>
            <person name="Phillips-Mora W."/>
        </authorList>
    </citation>
    <scope>NUCLEOTIDE SEQUENCE [LARGE SCALE GENOMIC DNA]</scope>
    <source>
        <strain evidence="15 16">MCA 2952</strain>
    </source>
</reference>
<dbReference type="SMART" id="SM00360">
    <property type="entry name" value="RRM"/>
    <property type="match status" value="2"/>
</dbReference>
<dbReference type="GO" id="GO:0045493">
    <property type="term" value="P:xylan catabolic process"/>
    <property type="evidence" value="ECO:0007669"/>
    <property type="project" value="UniProtKB-UniPathway"/>
</dbReference>
<comment type="subcellular location">
    <subcellularLocation>
        <location evidence="1">Secreted</location>
    </subcellularLocation>
</comment>
<evidence type="ECO:0000256" key="10">
    <source>
        <dbReference type="ARBA" id="ARBA00024574"/>
    </source>
</evidence>
<evidence type="ECO:0000256" key="8">
    <source>
        <dbReference type="ARBA" id="ARBA00023180"/>
    </source>
</evidence>
<evidence type="ECO:0000256" key="4">
    <source>
        <dbReference type="ARBA" id="ARBA00022525"/>
    </source>
</evidence>
<evidence type="ECO:0000313" key="15">
    <source>
        <dbReference type="EMBL" id="KTB43878.1"/>
    </source>
</evidence>
<dbReference type="Gene3D" id="3.40.50.1700">
    <property type="entry name" value="Glycoside hydrolase family 3 C-terminal domain"/>
    <property type="match status" value="1"/>
</dbReference>
<evidence type="ECO:0000256" key="7">
    <source>
        <dbReference type="ARBA" id="ARBA00022801"/>
    </source>
</evidence>
<organism evidence="15 16">
    <name type="scientific">Moniliophthora roreri</name>
    <name type="common">Frosty pod rot fungus</name>
    <name type="synonym">Monilia roreri</name>
    <dbReference type="NCBI Taxonomy" id="221103"/>
    <lineage>
        <taxon>Eukaryota</taxon>
        <taxon>Fungi</taxon>
        <taxon>Dikarya</taxon>
        <taxon>Basidiomycota</taxon>
        <taxon>Agaricomycotina</taxon>
        <taxon>Agaricomycetes</taxon>
        <taxon>Agaricomycetidae</taxon>
        <taxon>Agaricales</taxon>
        <taxon>Marasmiineae</taxon>
        <taxon>Marasmiaceae</taxon>
        <taxon>Moniliophthora</taxon>
    </lineage>
</organism>
<dbReference type="PANTHER" id="PTHR42721">
    <property type="entry name" value="SUGAR HYDROLASE-RELATED"/>
    <property type="match status" value="1"/>
</dbReference>
<accession>A0A0W0G5P2</accession>
<dbReference type="Proteomes" id="UP000054988">
    <property type="component" value="Unassembled WGS sequence"/>
</dbReference>
<dbReference type="Gene3D" id="2.60.40.10">
    <property type="entry name" value="Immunoglobulins"/>
    <property type="match status" value="1"/>
</dbReference>
<dbReference type="InterPro" id="IPR036962">
    <property type="entry name" value="Glyco_hydro_3_N_sf"/>
</dbReference>
<keyword evidence="7" id="KW-0378">Hydrolase</keyword>
<sequence>MRLSTLPNLARSHLSFAFRTIAKRSFSQETTAATTQALVKYHRTVFVSQIPTGVTPTQILDNIRVGPLEHISHDPINGRAWFAFFEPETATTFRSKFNEWDGRNEMRANYSNDRPVRVENIAAMGLRNASRAIRIFPVPESATKESLEQELSRFGSIEKIHFGDEKNGKRAAHIHFNSMNSAFKAVQTLRVEKGWGGEKGISFAHDRCDLPLKIVIRKMRAAQDADALRSSTAILQGISKDITHAKLLTQVKDLLPAHNGEALLSLEIKAKHDVKTENATAFFNFANPSLASLFLEAVKARPIDGVKPFMKSRNLTVVPPNLYRATRLGATRRVLIKGLDKQQASQSKIFDDFKKFGKIAGVFIDQQEDYANAFITYTHITDAMKVIDRVYQNNRNFRRYAGAKISFAAEVIYGQAIPSILPLPIKEVEAEASTQENTSTSEQPPSPNSPPPSLSIVTILQHWRPDIACALELPQYIRSGDHYFRIEVNIKEAWKHERNTNRACFFMGVLFEKFGARLGLANTLILASNGAFPDCTSGPLADNLVCNVTAPSIERARALIAEFTVPELIQNMDTRSPGVPRLGLPVIIGGVRHCSPGTSFALPGQNFSSATSFPAPITMGAAFDDELIHAIATIISTEARAFNNVNRGGLDFFTPNINPFKDPRWGRGQETPGEDPFHISQYVYQLVTGLQGGVGPANLKIAADCKHWAAYDLENLGVSRFEFDAKVTIQDLAEFYSPSFQSCIRDAKVASIMCSYNAVNGIPSCANRYLLQTLARDFWGLGEEQWIVGDCGAVGNIFARHNYTDDPANGTAVALNAGTDIDCDFGAAAYSQNLGQALNRSLVSEDQLRTALTRQYNSLVRLGYFDPADQQPYRSLSWDDVNTEPAQLLAYQAAVEGIVLLKNDGVLPLASSVTKVAVVGPMANATTQMQSNYNGIAPFLVSPQQAFRNAGFNVTFASGTGLNSSDSSGFGAAIAAADDADVMFYVGGIDATIEREDRDRPDITWPGNQLALVQQLASLGKPLIVLQMGGGQVDSSSLRDNASVNALIWGGYPGQSGGTALVDIITGKQAPTGRLPITQYPASYVDGFPMTDMTLRPSSSNPGRTYKWYTGTPVFDFGFGLHYTTFDVEWASGDDSFSIQDLVSSTNDSGVAHVDLGVLDTFNVTVTNSGTVASDYVALLFSRTTAGPSPAPNKELVSYTRIKGIEPGANSVASLKVTLGAIARTDEQGNRVLYPGEYVLLLDTGAEGKIQKKITLTGDEATLTEWPQP</sequence>
<dbReference type="InterPro" id="IPR002772">
    <property type="entry name" value="Glyco_hydro_3_C"/>
</dbReference>
<evidence type="ECO:0000256" key="11">
    <source>
        <dbReference type="ARBA" id="ARBA00026107"/>
    </source>
</evidence>
<dbReference type="Pfam" id="PF00933">
    <property type="entry name" value="Glyco_hydro_3"/>
    <property type="match status" value="1"/>
</dbReference>
<comment type="caution">
    <text evidence="15">The sequence shown here is derived from an EMBL/GenBank/DDBJ whole genome shotgun (WGS) entry which is preliminary data.</text>
</comment>
<evidence type="ECO:0000256" key="6">
    <source>
        <dbReference type="ARBA" id="ARBA00022729"/>
    </source>
</evidence>
<evidence type="ECO:0000256" key="5">
    <source>
        <dbReference type="ARBA" id="ARBA00022651"/>
    </source>
</evidence>
<dbReference type="eggNOG" id="ENOG502QQ55">
    <property type="taxonomic scope" value="Eukaryota"/>
</dbReference>
<dbReference type="InterPro" id="IPR044993">
    <property type="entry name" value="BXL"/>
</dbReference>
<evidence type="ECO:0000259" key="14">
    <source>
        <dbReference type="PROSITE" id="PS50102"/>
    </source>
</evidence>
<keyword evidence="6" id="KW-0732">Signal</keyword>
<keyword evidence="9" id="KW-0326">Glycosidase</keyword>
<keyword evidence="12" id="KW-0694">RNA-binding</keyword>
<dbReference type="GO" id="GO:0005576">
    <property type="term" value="C:extracellular region"/>
    <property type="evidence" value="ECO:0007669"/>
    <property type="project" value="UniProtKB-SubCell"/>
</dbReference>
<comment type="similarity">
    <text evidence="3">Belongs to the glycosyl hydrolase 3 family.</text>
</comment>
<feature type="domain" description="RRM" evidence="14">
    <location>
        <begin position="332"/>
        <end position="410"/>
    </location>
</feature>
<dbReference type="Pfam" id="PF01915">
    <property type="entry name" value="Glyco_hydro_3_C"/>
    <property type="match status" value="1"/>
</dbReference>
<dbReference type="UniPathway" id="UPA00114"/>
<evidence type="ECO:0000256" key="13">
    <source>
        <dbReference type="SAM" id="MobiDB-lite"/>
    </source>
</evidence>
<dbReference type="GO" id="GO:0009044">
    <property type="term" value="F:xylan 1,4-beta-xylosidase activity"/>
    <property type="evidence" value="ECO:0007669"/>
    <property type="project" value="UniProtKB-EC"/>
</dbReference>
<dbReference type="InterPro" id="IPR000504">
    <property type="entry name" value="RRM_dom"/>
</dbReference>
<dbReference type="InterPro" id="IPR001764">
    <property type="entry name" value="Glyco_hydro_3_N"/>
</dbReference>
<dbReference type="GO" id="GO:0031222">
    <property type="term" value="P:arabinan catabolic process"/>
    <property type="evidence" value="ECO:0007669"/>
    <property type="project" value="TreeGrafter"/>
</dbReference>
<evidence type="ECO:0000256" key="3">
    <source>
        <dbReference type="ARBA" id="ARBA00005336"/>
    </source>
</evidence>
<protein>
    <recommendedName>
        <fullName evidence="11">xylan 1,4-beta-xylosidase</fullName>
        <ecNumber evidence="11">3.2.1.37</ecNumber>
    </recommendedName>
</protein>
<keyword evidence="4" id="KW-0964">Secreted</keyword>
<dbReference type="AlphaFoldDB" id="A0A0W0G5P2"/>
<comment type="catalytic activity">
    <reaction evidence="10">
        <text>Hydrolysis of (1-&gt;4)-beta-D-xylans, to remove successive D-xylose residues from the non-reducing termini.</text>
        <dbReference type="EC" id="3.2.1.37"/>
    </reaction>
</comment>
<dbReference type="GO" id="GO:0003723">
    <property type="term" value="F:RNA binding"/>
    <property type="evidence" value="ECO:0007669"/>
    <property type="project" value="UniProtKB-UniRule"/>
</dbReference>
<name>A0A0W0G5P2_MONRR</name>
<gene>
    <name evidence="15" type="ORF">WG66_3539</name>
</gene>
<dbReference type="PROSITE" id="PS50102">
    <property type="entry name" value="RRM"/>
    <property type="match status" value="1"/>
</dbReference>
<dbReference type="InterPro" id="IPR035979">
    <property type="entry name" value="RBD_domain_sf"/>
</dbReference>
<feature type="region of interest" description="Disordered" evidence="13">
    <location>
        <begin position="431"/>
        <end position="452"/>
    </location>
</feature>